<keyword evidence="2" id="KW-1185">Reference proteome</keyword>
<proteinExistence type="predicted"/>
<dbReference type="Proteomes" id="UP000076154">
    <property type="component" value="Unassembled WGS sequence"/>
</dbReference>
<organism evidence="1 2">
    <name type="scientific">Hypsizygus marmoreus</name>
    <name type="common">White beech mushroom</name>
    <name type="synonym">Agaricus marmoreus</name>
    <dbReference type="NCBI Taxonomy" id="39966"/>
    <lineage>
        <taxon>Eukaryota</taxon>
        <taxon>Fungi</taxon>
        <taxon>Dikarya</taxon>
        <taxon>Basidiomycota</taxon>
        <taxon>Agaricomycotina</taxon>
        <taxon>Agaricomycetes</taxon>
        <taxon>Agaricomycetidae</taxon>
        <taxon>Agaricales</taxon>
        <taxon>Tricholomatineae</taxon>
        <taxon>Lyophyllaceae</taxon>
        <taxon>Hypsizygus</taxon>
    </lineage>
</organism>
<evidence type="ECO:0000313" key="1">
    <source>
        <dbReference type="EMBL" id="RDB26628.1"/>
    </source>
</evidence>
<dbReference type="AlphaFoldDB" id="A0A369JXZ8"/>
<accession>A0A369JXZ8</accession>
<dbReference type="EMBL" id="LUEZ02000025">
    <property type="protein sequence ID" value="RDB26628.1"/>
    <property type="molecule type" value="Genomic_DNA"/>
</dbReference>
<reference evidence="1" key="1">
    <citation type="submission" date="2018-04" db="EMBL/GenBank/DDBJ databases">
        <title>Whole genome sequencing of Hypsizygus marmoreus.</title>
        <authorList>
            <person name="Choi I.-G."/>
            <person name="Min B."/>
            <person name="Kim J.-G."/>
            <person name="Kim S."/>
            <person name="Oh Y.-L."/>
            <person name="Kong W.-S."/>
            <person name="Park H."/>
            <person name="Jeong J."/>
            <person name="Song E.-S."/>
        </authorList>
    </citation>
    <scope>NUCLEOTIDE SEQUENCE [LARGE SCALE GENOMIC DNA]</scope>
    <source>
        <strain evidence="1">51987-8</strain>
    </source>
</reference>
<comment type="caution">
    <text evidence="1">The sequence shown here is derived from an EMBL/GenBank/DDBJ whole genome shotgun (WGS) entry which is preliminary data.</text>
</comment>
<protein>
    <submittedName>
        <fullName evidence="1">Uncharacterized protein</fullName>
    </submittedName>
</protein>
<gene>
    <name evidence="1" type="ORF">Hypma_005526</name>
</gene>
<dbReference type="InParanoid" id="A0A369JXZ8"/>
<name>A0A369JXZ8_HYPMA</name>
<sequence>MPAAYERGDRVVFIYEHTDPMQTTARIDETGTVTAVSLSKTGGVGTRYTIQLDSTKGIVRGVPESKLDTVDE</sequence>
<evidence type="ECO:0000313" key="2">
    <source>
        <dbReference type="Proteomes" id="UP000076154"/>
    </source>
</evidence>